<organism evidence="3 4">
    <name type="scientific">Rhodofomes roseus</name>
    <dbReference type="NCBI Taxonomy" id="34475"/>
    <lineage>
        <taxon>Eukaryota</taxon>
        <taxon>Fungi</taxon>
        <taxon>Dikarya</taxon>
        <taxon>Basidiomycota</taxon>
        <taxon>Agaricomycotina</taxon>
        <taxon>Agaricomycetes</taxon>
        <taxon>Polyporales</taxon>
        <taxon>Rhodofomes</taxon>
    </lineage>
</organism>
<dbReference type="InterPro" id="IPR036236">
    <property type="entry name" value="Znf_C2H2_sf"/>
</dbReference>
<accession>A0ABQ8KY61</accession>
<evidence type="ECO:0000313" key="3">
    <source>
        <dbReference type="EMBL" id="KAH9844181.1"/>
    </source>
</evidence>
<evidence type="ECO:0000313" key="4">
    <source>
        <dbReference type="Proteomes" id="UP000814176"/>
    </source>
</evidence>
<proteinExistence type="predicted"/>
<dbReference type="RefSeq" id="XP_047784991.1">
    <property type="nucleotide sequence ID" value="XM_047922194.1"/>
</dbReference>
<dbReference type="PROSITE" id="PS00028">
    <property type="entry name" value="ZINC_FINGER_C2H2_1"/>
    <property type="match status" value="2"/>
</dbReference>
<keyword evidence="4" id="KW-1185">Reference proteome</keyword>
<dbReference type="Gene3D" id="3.30.160.60">
    <property type="entry name" value="Classic Zinc Finger"/>
    <property type="match status" value="1"/>
</dbReference>
<reference evidence="3 4" key="1">
    <citation type="journal article" date="2021" name="Environ. Microbiol.">
        <title>Gene family expansions and transcriptome signatures uncover fungal adaptations to wood decay.</title>
        <authorList>
            <person name="Hage H."/>
            <person name="Miyauchi S."/>
            <person name="Viragh M."/>
            <person name="Drula E."/>
            <person name="Min B."/>
            <person name="Chaduli D."/>
            <person name="Navarro D."/>
            <person name="Favel A."/>
            <person name="Norest M."/>
            <person name="Lesage-Meessen L."/>
            <person name="Balint B."/>
            <person name="Merenyi Z."/>
            <person name="de Eugenio L."/>
            <person name="Morin E."/>
            <person name="Martinez A.T."/>
            <person name="Baldrian P."/>
            <person name="Stursova M."/>
            <person name="Martinez M.J."/>
            <person name="Novotny C."/>
            <person name="Magnuson J.K."/>
            <person name="Spatafora J.W."/>
            <person name="Maurice S."/>
            <person name="Pangilinan J."/>
            <person name="Andreopoulos W."/>
            <person name="LaButti K."/>
            <person name="Hundley H."/>
            <person name="Na H."/>
            <person name="Kuo A."/>
            <person name="Barry K."/>
            <person name="Lipzen A."/>
            <person name="Henrissat B."/>
            <person name="Riley R."/>
            <person name="Ahrendt S."/>
            <person name="Nagy L.G."/>
            <person name="Grigoriev I.V."/>
            <person name="Martin F."/>
            <person name="Rosso M.N."/>
        </authorList>
    </citation>
    <scope>NUCLEOTIDE SEQUENCE [LARGE SCALE GENOMIC DNA]</scope>
    <source>
        <strain evidence="3 4">CIRM-BRFM 1785</strain>
    </source>
</reference>
<dbReference type="EMBL" id="JADCUA010000001">
    <property type="protein sequence ID" value="KAH9844181.1"/>
    <property type="molecule type" value="Genomic_DNA"/>
</dbReference>
<keyword evidence="1" id="KW-0862">Zinc</keyword>
<protein>
    <recommendedName>
        <fullName evidence="2">C2H2-type domain-containing protein</fullName>
    </recommendedName>
</protein>
<sequence>MVCLHRDEWEWYARYVQNSDQAMCTFQSTISMCGHNCGKTFVKSHIDGHLADWPFRCRLCHWGFKTRELLFGHLMQAHASRQGGCIHCAQQFSNRNDIHAHLCGLHAAPNG</sequence>
<dbReference type="PROSITE" id="PS50157">
    <property type="entry name" value="ZINC_FINGER_C2H2_2"/>
    <property type="match status" value="1"/>
</dbReference>
<comment type="caution">
    <text evidence="3">The sequence shown here is derived from an EMBL/GenBank/DDBJ whole genome shotgun (WGS) entry which is preliminary data.</text>
</comment>
<dbReference type="InterPro" id="IPR013087">
    <property type="entry name" value="Znf_C2H2_type"/>
</dbReference>
<gene>
    <name evidence="3" type="ORF">C8Q71DRAFT_731644</name>
</gene>
<name>A0ABQ8KY61_9APHY</name>
<dbReference type="SMART" id="SM00355">
    <property type="entry name" value="ZnF_C2H2"/>
    <property type="match status" value="2"/>
</dbReference>
<keyword evidence="1" id="KW-0479">Metal-binding</keyword>
<evidence type="ECO:0000259" key="2">
    <source>
        <dbReference type="PROSITE" id="PS50157"/>
    </source>
</evidence>
<dbReference type="GeneID" id="72002926"/>
<evidence type="ECO:0000256" key="1">
    <source>
        <dbReference type="PROSITE-ProRule" id="PRU00042"/>
    </source>
</evidence>
<keyword evidence="1" id="KW-0863">Zinc-finger</keyword>
<dbReference type="SUPFAM" id="SSF57667">
    <property type="entry name" value="beta-beta-alpha zinc fingers"/>
    <property type="match status" value="1"/>
</dbReference>
<dbReference type="Proteomes" id="UP000814176">
    <property type="component" value="Unassembled WGS sequence"/>
</dbReference>
<feature type="domain" description="C2H2-type" evidence="2">
    <location>
        <begin position="55"/>
        <end position="83"/>
    </location>
</feature>